<name>A0A3E4NN23_9BACE</name>
<reference evidence="5 6" key="1">
    <citation type="submission" date="2018-08" db="EMBL/GenBank/DDBJ databases">
        <title>A genome reference for cultivated species of the human gut microbiota.</title>
        <authorList>
            <person name="Zou Y."/>
            <person name="Xue W."/>
            <person name="Luo G."/>
        </authorList>
    </citation>
    <scope>NUCLEOTIDE SEQUENCE [LARGE SCALE GENOMIC DNA]</scope>
    <source>
        <strain evidence="4 6">AF38-2</strain>
        <strain evidence="3 7">AF46-11NS</strain>
        <strain evidence="2 5">TF10-34</strain>
    </source>
</reference>
<dbReference type="AlphaFoldDB" id="A0A3E4NN23"/>
<evidence type="ECO:0000313" key="4">
    <source>
        <dbReference type="EMBL" id="RHL33295.1"/>
    </source>
</evidence>
<evidence type="ECO:0000256" key="1">
    <source>
        <dbReference type="SAM" id="MobiDB-lite"/>
    </source>
</evidence>
<dbReference type="Proteomes" id="UP000284495">
    <property type="component" value="Unassembled WGS sequence"/>
</dbReference>
<evidence type="ECO:0000313" key="5">
    <source>
        <dbReference type="Proteomes" id="UP000261210"/>
    </source>
</evidence>
<protein>
    <submittedName>
        <fullName evidence="2">Uncharacterized protein</fullName>
    </submittedName>
</protein>
<evidence type="ECO:0000313" key="2">
    <source>
        <dbReference type="EMBL" id="RGK66340.1"/>
    </source>
</evidence>
<organism evidence="2 5">
    <name type="scientific">Bacteroides xylanisolvens</name>
    <dbReference type="NCBI Taxonomy" id="371601"/>
    <lineage>
        <taxon>Bacteria</taxon>
        <taxon>Pseudomonadati</taxon>
        <taxon>Bacteroidota</taxon>
        <taxon>Bacteroidia</taxon>
        <taxon>Bacteroidales</taxon>
        <taxon>Bacteroidaceae</taxon>
        <taxon>Bacteroides</taxon>
    </lineage>
</organism>
<comment type="caution">
    <text evidence="2">The sequence shown here is derived from an EMBL/GenBank/DDBJ whole genome shotgun (WGS) entry which is preliminary data.</text>
</comment>
<evidence type="ECO:0000313" key="6">
    <source>
        <dbReference type="Proteomes" id="UP000284495"/>
    </source>
</evidence>
<accession>A0A3E4NN23</accession>
<evidence type="ECO:0000313" key="7">
    <source>
        <dbReference type="Proteomes" id="UP000285503"/>
    </source>
</evidence>
<dbReference type="EMBL" id="QROO01000038">
    <property type="protein sequence ID" value="RHL33295.1"/>
    <property type="molecule type" value="Genomic_DNA"/>
</dbReference>
<proteinExistence type="predicted"/>
<dbReference type="Proteomes" id="UP000261210">
    <property type="component" value="Unassembled WGS sequence"/>
</dbReference>
<dbReference type="Proteomes" id="UP000285503">
    <property type="component" value="Unassembled WGS sequence"/>
</dbReference>
<dbReference type="EMBL" id="QSQU01000004">
    <property type="protein sequence ID" value="RGK66340.1"/>
    <property type="molecule type" value="Genomic_DNA"/>
</dbReference>
<evidence type="ECO:0000313" key="3">
    <source>
        <dbReference type="EMBL" id="RHK30030.1"/>
    </source>
</evidence>
<dbReference type="EMBL" id="QRNE01000001">
    <property type="protein sequence ID" value="RHK30030.1"/>
    <property type="molecule type" value="Genomic_DNA"/>
</dbReference>
<feature type="compositionally biased region" description="Polar residues" evidence="1">
    <location>
        <begin position="83"/>
        <end position="94"/>
    </location>
</feature>
<gene>
    <name evidence="4" type="ORF">DW027_22490</name>
    <name evidence="3" type="ORF">DW075_00365</name>
    <name evidence="2" type="ORF">DXD03_03450</name>
</gene>
<sequence length="94" mass="10437">MDWNTGVPMKKKESPLKICFLSVKDSFNLMPQFKSTLRKQTANCHSLSMFSDDLLIEPDMLKLALVVNPGNDTALTLGDKSRSPATVNQPEVVL</sequence>
<feature type="region of interest" description="Disordered" evidence="1">
    <location>
        <begin position="75"/>
        <end position="94"/>
    </location>
</feature>